<dbReference type="AlphaFoldDB" id="A0A1C7LUC9"/>
<dbReference type="Proteomes" id="UP000092993">
    <property type="component" value="Unassembled WGS sequence"/>
</dbReference>
<dbReference type="EMBL" id="LUGG01000024">
    <property type="protein sequence ID" value="OBZ67529.1"/>
    <property type="molecule type" value="Genomic_DNA"/>
</dbReference>
<protein>
    <submittedName>
        <fullName evidence="1">Uncharacterized protein</fullName>
    </submittedName>
</protein>
<reference evidence="1 2" key="1">
    <citation type="submission" date="2016-03" db="EMBL/GenBank/DDBJ databases">
        <title>Whole genome sequencing of Grifola frondosa 9006-11.</title>
        <authorList>
            <person name="Min B."/>
            <person name="Park H."/>
            <person name="Kim J.-G."/>
            <person name="Cho H."/>
            <person name="Oh Y.-L."/>
            <person name="Kong W.-S."/>
            <person name="Choi I.-G."/>
        </authorList>
    </citation>
    <scope>NUCLEOTIDE SEQUENCE [LARGE SCALE GENOMIC DNA]</scope>
    <source>
        <strain evidence="1 2">9006-11</strain>
    </source>
</reference>
<evidence type="ECO:0000313" key="1">
    <source>
        <dbReference type="EMBL" id="OBZ67529.1"/>
    </source>
</evidence>
<name>A0A1C7LUC9_GRIFR</name>
<proteinExistence type="predicted"/>
<comment type="caution">
    <text evidence="1">The sequence shown here is derived from an EMBL/GenBank/DDBJ whole genome shotgun (WGS) entry which is preliminary data.</text>
</comment>
<keyword evidence="2" id="KW-1185">Reference proteome</keyword>
<gene>
    <name evidence="1" type="ORF">A0H81_12533</name>
</gene>
<sequence>MLWPTVGHATPIIVMPIGMTGRTNLHLLGRLSCAFDAGTSQPGTLEQPQPSRAGLAVAHSYSDRITYAAKCRRHVIIICPFVEFDLLNPLRFLYDMLHVISESLHNE</sequence>
<organism evidence="1 2">
    <name type="scientific">Grifola frondosa</name>
    <name type="common">Maitake</name>
    <name type="synonym">Polyporus frondosus</name>
    <dbReference type="NCBI Taxonomy" id="5627"/>
    <lineage>
        <taxon>Eukaryota</taxon>
        <taxon>Fungi</taxon>
        <taxon>Dikarya</taxon>
        <taxon>Basidiomycota</taxon>
        <taxon>Agaricomycotina</taxon>
        <taxon>Agaricomycetes</taxon>
        <taxon>Polyporales</taxon>
        <taxon>Grifolaceae</taxon>
        <taxon>Grifola</taxon>
    </lineage>
</organism>
<accession>A0A1C7LUC9</accession>
<evidence type="ECO:0000313" key="2">
    <source>
        <dbReference type="Proteomes" id="UP000092993"/>
    </source>
</evidence>